<feature type="compositionally biased region" description="Polar residues" evidence="1">
    <location>
        <begin position="500"/>
        <end position="518"/>
    </location>
</feature>
<evidence type="ECO:0000256" key="1">
    <source>
        <dbReference type="SAM" id="MobiDB-lite"/>
    </source>
</evidence>
<dbReference type="GO" id="GO:0046872">
    <property type="term" value="F:metal ion binding"/>
    <property type="evidence" value="ECO:0007669"/>
    <property type="project" value="InterPro"/>
</dbReference>
<reference evidence="3 4" key="1">
    <citation type="submission" date="2019-09" db="EMBL/GenBank/DDBJ databases">
        <title>A chromosome-level genome assembly of the Chinese tupelo Nyssa sinensis.</title>
        <authorList>
            <person name="Yang X."/>
            <person name="Kang M."/>
            <person name="Yang Y."/>
            <person name="Xiong H."/>
            <person name="Wang M."/>
            <person name="Zhang Z."/>
            <person name="Wang Z."/>
            <person name="Wu H."/>
            <person name="Ma T."/>
            <person name="Liu J."/>
            <person name="Xi Z."/>
        </authorList>
    </citation>
    <scope>NUCLEOTIDE SEQUENCE [LARGE SCALE GENOMIC DNA]</scope>
    <source>
        <strain evidence="3">J267</strain>
        <tissue evidence="3">Leaf</tissue>
    </source>
</reference>
<dbReference type="SMART" id="SM01127">
    <property type="entry name" value="DDHD"/>
    <property type="match status" value="1"/>
</dbReference>
<organism evidence="3 4">
    <name type="scientific">Nyssa sinensis</name>
    <dbReference type="NCBI Taxonomy" id="561372"/>
    <lineage>
        <taxon>Eukaryota</taxon>
        <taxon>Viridiplantae</taxon>
        <taxon>Streptophyta</taxon>
        <taxon>Embryophyta</taxon>
        <taxon>Tracheophyta</taxon>
        <taxon>Spermatophyta</taxon>
        <taxon>Magnoliopsida</taxon>
        <taxon>eudicotyledons</taxon>
        <taxon>Gunneridae</taxon>
        <taxon>Pentapetalae</taxon>
        <taxon>asterids</taxon>
        <taxon>Cornales</taxon>
        <taxon>Nyssaceae</taxon>
        <taxon>Nyssa</taxon>
    </lineage>
</organism>
<dbReference type="EMBL" id="CM018031">
    <property type="protein sequence ID" value="KAA8550155.1"/>
    <property type="molecule type" value="Genomic_DNA"/>
</dbReference>
<sequence>MGDSEANRGVTDLGIGGSSRKCEGEASCSVGIAENSPDMLKNTPLNIRRLADEIEQCEGRQKYLAQTRSPSDGVDVRWYFCKVPLAENELAASVPRTEIVGKGDYFRFGTRDSLAIEASFLQREEELLSSWWEQYAECSEGPSGQPSSSTKSDLLPKSPTLESAQSTELYTIEEERVGVPVKGGLYEVDLVKRHCFPVYWNGENRRVLRGHWFACKGGLDWLPLREDVAEQLEFAYHSQVWHRRTFQPSGLFAARVDLQGSTLGLHVLFTGEDDTWEAWLNVDASGFSSIMSLGGNGIKLRRGYAPSQSPKPTQDELRQQQEVEMDDYCSEVPVRHLVFMVHGIGQRLENSNFVDDVGNFRHITASLAEQHLTSYQRGTQRVLFIPCQWRRGLKLSSETAVERITLDGVRGLRVMLSATVHDVLYYMSPIYCQDIIDSVSNELNRLYLKFLKRNPGYDGKVSLYGHSLGSVLSYDILCHQHNLSSPFPMDCMYKEHTRNENSSSNINKQSSECNSASNPDDRNFVVKNETKCMIQIQMNLLRDMLTHKSGCMNEPTSMKSVVPVGNSKKIAEEVSESDKDKTIRSLKEEIDLLKGRVTELESECGGKVHLQYKQETKEEITTMTNQPENLPLGRNDMPLSYTPYVKYTKLEFKVDTFFAVGSPLGVFLSLRNIRIGIGNGQDYWEEENISEEMPACRQMFNIFHPFDPVAYRIEPLICKEYISKRPVIIPYHRGGKRLHIGLQEFAEDIASRSQVIKDQLHSVRVKVLTLCQSRSKDGLDEALENAQEKEEKSYGSIMMERLTGSKDGRIDHMLQDKTFQHQYISAIGSHTNYWRDYDTALYILKHLYREIPEEPNSAEDYEEALNDIGFSSSALQNA</sequence>
<feature type="compositionally biased region" description="Polar residues" evidence="1">
    <location>
        <begin position="142"/>
        <end position="152"/>
    </location>
</feature>
<evidence type="ECO:0000313" key="4">
    <source>
        <dbReference type="Proteomes" id="UP000325577"/>
    </source>
</evidence>
<dbReference type="OrthoDB" id="431378at2759"/>
<dbReference type="InterPro" id="IPR029058">
    <property type="entry name" value="AB_hydrolase_fold"/>
</dbReference>
<dbReference type="PANTHER" id="PTHR23509:SF10">
    <property type="entry name" value="LD21067P"/>
    <property type="match status" value="1"/>
</dbReference>
<keyword evidence="4" id="KW-1185">Reference proteome</keyword>
<dbReference type="PROSITE" id="PS51043">
    <property type="entry name" value="DDHD"/>
    <property type="match status" value="1"/>
</dbReference>
<dbReference type="PANTHER" id="PTHR23509">
    <property type="entry name" value="PA-PL1 PHOSPHOLIPASE FAMILY"/>
    <property type="match status" value="1"/>
</dbReference>
<dbReference type="Proteomes" id="UP000325577">
    <property type="component" value="Linkage Group LG0"/>
</dbReference>
<feature type="region of interest" description="Disordered" evidence="1">
    <location>
        <begin position="500"/>
        <end position="520"/>
    </location>
</feature>
<proteinExistence type="predicted"/>
<dbReference type="Pfam" id="PF02862">
    <property type="entry name" value="DDHD"/>
    <property type="match status" value="2"/>
</dbReference>
<dbReference type="GO" id="GO:0005737">
    <property type="term" value="C:cytoplasm"/>
    <property type="evidence" value="ECO:0007669"/>
    <property type="project" value="TreeGrafter"/>
</dbReference>
<dbReference type="AlphaFoldDB" id="A0A5J5C4B4"/>
<dbReference type="GO" id="GO:0004620">
    <property type="term" value="F:phospholipase activity"/>
    <property type="evidence" value="ECO:0007669"/>
    <property type="project" value="TreeGrafter"/>
</dbReference>
<evidence type="ECO:0000313" key="3">
    <source>
        <dbReference type="EMBL" id="KAA8550155.1"/>
    </source>
</evidence>
<dbReference type="InterPro" id="IPR058055">
    <property type="entry name" value="PA-PLA1"/>
</dbReference>
<accession>A0A5J5C4B4</accession>
<gene>
    <name evidence="3" type="ORF">F0562_001829</name>
</gene>
<name>A0A5J5C4B4_9ASTE</name>
<dbReference type="InterPro" id="IPR004177">
    <property type="entry name" value="DDHD_dom"/>
</dbReference>
<protein>
    <recommendedName>
        <fullName evidence="2">DDHD domain-containing protein</fullName>
    </recommendedName>
</protein>
<feature type="domain" description="DDHD" evidence="2">
    <location>
        <begin position="650"/>
        <end position="849"/>
    </location>
</feature>
<evidence type="ECO:0000259" key="2">
    <source>
        <dbReference type="PROSITE" id="PS51043"/>
    </source>
</evidence>
<dbReference type="SUPFAM" id="SSF53474">
    <property type="entry name" value="alpha/beta-Hydrolases"/>
    <property type="match status" value="1"/>
</dbReference>
<feature type="region of interest" description="Disordered" evidence="1">
    <location>
        <begin position="1"/>
        <end position="23"/>
    </location>
</feature>
<feature type="region of interest" description="Disordered" evidence="1">
    <location>
        <begin position="139"/>
        <end position="158"/>
    </location>
</feature>